<gene>
    <name evidence="9" type="ORF">AKO1_000016</name>
</gene>
<dbReference type="PANTHER" id="PTHR35524:SF1">
    <property type="entry name" value="ALPHA-ACETOLACTATE DECARBOXYLASE"/>
    <property type="match status" value="1"/>
</dbReference>
<evidence type="ECO:0000256" key="3">
    <source>
        <dbReference type="ARBA" id="ARBA00007106"/>
    </source>
</evidence>
<dbReference type="CDD" id="cd17299">
    <property type="entry name" value="acetolactate_decarboxylase"/>
    <property type="match status" value="1"/>
</dbReference>
<evidence type="ECO:0000256" key="4">
    <source>
        <dbReference type="ARBA" id="ARBA00013204"/>
    </source>
</evidence>
<dbReference type="Pfam" id="PF03306">
    <property type="entry name" value="AAL_decarboxy"/>
    <property type="match status" value="1"/>
</dbReference>
<evidence type="ECO:0000256" key="5">
    <source>
        <dbReference type="ARBA" id="ARBA00020164"/>
    </source>
</evidence>
<dbReference type="SUPFAM" id="SSF117856">
    <property type="entry name" value="AF0104/ALDC/Ptd012-like"/>
    <property type="match status" value="1"/>
</dbReference>
<keyword evidence="8" id="KW-0456">Lyase</keyword>
<evidence type="ECO:0000256" key="1">
    <source>
        <dbReference type="ARBA" id="ARBA00001784"/>
    </source>
</evidence>
<organism evidence="9 10">
    <name type="scientific">Acrasis kona</name>
    <dbReference type="NCBI Taxonomy" id="1008807"/>
    <lineage>
        <taxon>Eukaryota</taxon>
        <taxon>Discoba</taxon>
        <taxon>Heterolobosea</taxon>
        <taxon>Tetramitia</taxon>
        <taxon>Eutetramitia</taxon>
        <taxon>Acrasidae</taxon>
        <taxon>Acrasis</taxon>
    </lineage>
</organism>
<reference evidence="9 10" key="1">
    <citation type="submission" date="2024-03" db="EMBL/GenBank/DDBJ databases">
        <title>The Acrasis kona genome and developmental transcriptomes reveal deep origins of eukaryotic multicellular pathways.</title>
        <authorList>
            <person name="Sheikh S."/>
            <person name="Fu C.-J."/>
            <person name="Brown M.W."/>
            <person name="Baldauf S.L."/>
        </authorList>
    </citation>
    <scope>NUCLEOTIDE SEQUENCE [LARGE SCALE GENOMIC DNA]</scope>
    <source>
        <strain evidence="9 10">ATCC MYA-3509</strain>
    </source>
</reference>
<proteinExistence type="inferred from homology"/>
<protein>
    <recommendedName>
        <fullName evidence="5">Alpha-acetolactate decarboxylase</fullName>
        <ecNumber evidence="4">4.1.1.5</ecNumber>
    </recommendedName>
</protein>
<accession>A0AAW2ZAW3</accession>
<comment type="caution">
    <text evidence="9">The sequence shown here is derived from an EMBL/GenBank/DDBJ whole genome shotgun (WGS) entry which is preliminary data.</text>
</comment>
<sequence>MTDNNTLYQYSVLSALMAGLYDGGISIEEIKSKGDFGVGTFEELDGEMIAFDGEFYQMRSDGSARRVSDSSTSPFAAVTFFKEEKSFNTLCRSNKLQLQELILEHTPDQNNNFIAIRMDGEFEDIIVRTVPKQSKPYKGLAEVTNNQPTFRFDRLVGTVVGIRSPEFSQGISVAGHHWHFISEDRKRGGHIIDISAIQAVVRVATMKDIHIRLPIDKHFNKADLLKHSASEAIKKAEG</sequence>
<evidence type="ECO:0000256" key="7">
    <source>
        <dbReference type="ARBA" id="ARBA00023061"/>
    </source>
</evidence>
<dbReference type="InterPro" id="IPR005128">
    <property type="entry name" value="Acetolactate_a_deCO2ase"/>
</dbReference>
<dbReference type="Proteomes" id="UP001431209">
    <property type="component" value="Unassembled WGS sequence"/>
</dbReference>
<dbReference type="GO" id="GO:0045151">
    <property type="term" value="P:acetoin biosynthetic process"/>
    <property type="evidence" value="ECO:0007669"/>
    <property type="project" value="UniProtKB-KW"/>
</dbReference>
<evidence type="ECO:0000313" key="9">
    <source>
        <dbReference type="EMBL" id="KAL0486971.1"/>
    </source>
</evidence>
<dbReference type="GO" id="GO:0047605">
    <property type="term" value="F:acetolactate decarboxylase activity"/>
    <property type="evidence" value="ECO:0007669"/>
    <property type="project" value="UniProtKB-EC"/>
</dbReference>
<dbReference type="EC" id="4.1.1.5" evidence="4"/>
<keyword evidence="6" id="KW-0210">Decarboxylase</keyword>
<evidence type="ECO:0000313" key="10">
    <source>
        <dbReference type="Proteomes" id="UP001431209"/>
    </source>
</evidence>
<evidence type="ECO:0000256" key="2">
    <source>
        <dbReference type="ARBA" id="ARBA00005170"/>
    </source>
</evidence>
<dbReference type="NCBIfam" id="TIGR01252">
    <property type="entry name" value="acetolac_decarb"/>
    <property type="match status" value="1"/>
</dbReference>
<comment type="catalytic activity">
    <reaction evidence="1">
        <text>(2S)-2-acetolactate + H(+) = (R)-acetoin + CO2</text>
        <dbReference type="Rhea" id="RHEA:21580"/>
        <dbReference type="ChEBI" id="CHEBI:15378"/>
        <dbReference type="ChEBI" id="CHEBI:15686"/>
        <dbReference type="ChEBI" id="CHEBI:16526"/>
        <dbReference type="ChEBI" id="CHEBI:58476"/>
        <dbReference type="EC" id="4.1.1.5"/>
    </reaction>
</comment>
<keyword evidence="7" id="KW-0005">Acetoin biosynthesis</keyword>
<evidence type="ECO:0000256" key="6">
    <source>
        <dbReference type="ARBA" id="ARBA00022793"/>
    </source>
</evidence>
<dbReference type="EMBL" id="JAOPGA020001290">
    <property type="protein sequence ID" value="KAL0486971.1"/>
    <property type="molecule type" value="Genomic_DNA"/>
</dbReference>
<dbReference type="PIRSF" id="PIRSF001332">
    <property type="entry name" value="Acetolac_decarb"/>
    <property type="match status" value="1"/>
</dbReference>
<dbReference type="AlphaFoldDB" id="A0AAW2ZAW3"/>
<keyword evidence="10" id="KW-1185">Reference proteome</keyword>
<comment type="similarity">
    <text evidence="3">Belongs to the alpha-acetolactate decarboxylase family.</text>
</comment>
<evidence type="ECO:0000256" key="8">
    <source>
        <dbReference type="ARBA" id="ARBA00023239"/>
    </source>
</evidence>
<name>A0AAW2ZAW3_9EUKA</name>
<comment type="pathway">
    <text evidence="2">Polyol metabolism; (R,R)-butane-2,3-diol biosynthesis; (R,R)-butane-2,3-diol from pyruvate: step 2/3.</text>
</comment>
<dbReference type="Gene3D" id="3.30.1330.80">
    <property type="entry name" value="Hypothetical protein, similar to alpha- acetolactate decarboxylase, domain 2"/>
    <property type="match status" value="2"/>
</dbReference>
<dbReference type="PANTHER" id="PTHR35524">
    <property type="entry name" value="ALPHA-ACETOLACTATE DECARBOXYLASE"/>
    <property type="match status" value="1"/>
</dbReference>